<dbReference type="PANTHER" id="PTHR15654:SF1">
    <property type="entry name" value="COILED-COIL DOMAIN-CONTAINING PROTEIN 96"/>
    <property type="match status" value="1"/>
</dbReference>
<dbReference type="GO" id="GO:0005930">
    <property type="term" value="C:axoneme"/>
    <property type="evidence" value="ECO:0007669"/>
    <property type="project" value="TreeGrafter"/>
</dbReference>
<evidence type="ECO:0000256" key="1">
    <source>
        <dbReference type="ARBA" id="ARBA00004138"/>
    </source>
</evidence>
<accession>A0A553RBW8</accession>
<feature type="coiled-coil region" evidence="4">
    <location>
        <begin position="349"/>
        <end position="383"/>
    </location>
</feature>
<feature type="domain" description="CCDC113/CCDC96 coiled-coil" evidence="5">
    <location>
        <begin position="309"/>
        <end position="380"/>
    </location>
</feature>
<gene>
    <name evidence="6" type="ORF">DNTS_018058</name>
</gene>
<dbReference type="STRING" id="623744.A0A553RBW8"/>
<evidence type="ECO:0000256" key="2">
    <source>
        <dbReference type="ARBA" id="ARBA00023054"/>
    </source>
</evidence>
<evidence type="ECO:0000256" key="3">
    <source>
        <dbReference type="ARBA" id="ARBA00023273"/>
    </source>
</evidence>
<dbReference type="PANTHER" id="PTHR15654">
    <property type="entry name" value="COILED-COIL DOMAIN-CONTAINING PROTEIN 113-RELATED"/>
    <property type="match status" value="1"/>
</dbReference>
<keyword evidence="3" id="KW-0966">Cell projection</keyword>
<dbReference type="Pfam" id="PF13870">
    <property type="entry name" value="CCDC113_CCDC96_CC"/>
    <property type="match status" value="1"/>
</dbReference>
<dbReference type="GO" id="GO:0060271">
    <property type="term" value="P:cilium assembly"/>
    <property type="evidence" value="ECO:0007669"/>
    <property type="project" value="TreeGrafter"/>
</dbReference>
<evidence type="ECO:0000256" key="4">
    <source>
        <dbReference type="SAM" id="Coils"/>
    </source>
</evidence>
<comment type="caution">
    <text evidence="6">The sequence shown here is derived from an EMBL/GenBank/DDBJ whole genome shotgun (WGS) entry which is preliminary data.</text>
</comment>
<dbReference type="EMBL" id="SRMA01025056">
    <property type="protein sequence ID" value="TRY99653.1"/>
    <property type="molecule type" value="Genomic_DNA"/>
</dbReference>
<comment type="subcellular location">
    <subcellularLocation>
        <location evidence="1">Cell projection</location>
        <location evidence="1">Cilium</location>
    </subcellularLocation>
</comment>
<name>A0A553RBW8_9TELE</name>
<evidence type="ECO:0000313" key="7">
    <source>
        <dbReference type="Proteomes" id="UP000316079"/>
    </source>
</evidence>
<proteinExistence type="predicted"/>
<keyword evidence="7" id="KW-1185">Reference proteome</keyword>
<dbReference type="InterPro" id="IPR025254">
    <property type="entry name" value="CCDC113/CCDC96_CC"/>
</dbReference>
<keyword evidence="2 4" id="KW-0175">Coiled coil</keyword>
<dbReference type="AlphaFoldDB" id="A0A553RBW8"/>
<dbReference type="Proteomes" id="UP000316079">
    <property type="component" value="Unassembled WGS sequence"/>
</dbReference>
<dbReference type="InterPro" id="IPR051885">
    <property type="entry name" value="CC_CF"/>
</dbReference>
<evidence type="ECO:0000313" key="6">
    <source>
        <dbReference type="EMBL" id="TRY99653.1"/>
    </source>
</evidence>
<feature type="non-terminal residue" evidence="6">
    <location>
        <position position="1"/>
    </location>
</feature>
<dbReference type="GO" id="GO:0036064">
    <property type="term" value="C:ciliary basal body"/>
    <property type="evidence" value="ECO:0007669"/>
    <property type="project" value="TreeGrafter"/>
</dbReference>
<organism evidence="6 7">
    <name type="scientific">Danionella cerebrum</name>
    <dbReference type="NCBI Taxonomy" id="2873325"/>
    <lineage>
        <taxon>Eukaryota</taxon>
        <taxon>Metazoa</taxon>
        <taxon>Chordata</taxon>
        <taxon>Craniata</taxon>
        <taxon>Vertebrata</taxon>
        <taxon>Euteleostomi</taxon>
        <taxon>Actinopterygii</taxon>
        <taxon>Neopterygii</taxon>
        <taxon>Teleostei</taxon>
        <taxon>Ostariophysi</taxon>
        <taxon>Cypriniformes</taxon>
        <taxon>Danionidae</taxon>
        <taxon>Danioninae</taxon>
        <taxon>Danionella</taxon>
    </lineage>
</organism>
<reference evidence="6 7" key="1">
    <citation type="journal article" date="2019" name="Sci. Data">
        <title>Hybrid genome assembly and annotation of Danionella translucida.</title>
        <authorList>
            <person name="Kadobianskyi M."/>
            <person name="Schulze L."/>
            <person name="Schuelke M."/>
            <person name="Judkewitz B."/>
        </authorList>
    </citation>
    <scope>NUCLEOTIDE SEQUENCE [LARGE SCALE GENOMIC DNA]</scope>
    <source>
        <strain evidence="6 7">Bolton</strain>
    </source>
</reference>
<dbReference type="OrthoDB" id="10254794at2759"/>
<evidence type="ECO:0000259" key="5">
    <source>
        <dbReference type="Pfam" id="PF13870"/>
    </source>
</evidence>
<sequence>TALPCWSILPLHRDPRARSARRQLADNRAIVYGCLFRHLRRSSLDKVQYLGIRRIESANSNAQMESARVTDGYVEKMDASNLSEDVEDHEDMSVLEQNGESEIEQDFKTEDIHPKNDSLEDTECPELGHVIDDLLSHEDTEEAPTCETETEKIIISPTEPPGATELEELQLSINVEEQTELLQELQTENKKLIQLSAHLQTRLAEYFSSKTGYQNVTLDKGVSVEENYKKYLDMIAGVKLEHQRSSKLRTELVEELQQQSTDKLNQVQNELKSFTALKHEAAIATLTGKVGKQEALTKLDGLHAEELKLEHKLASVRLNNIKFKNKIYEYEKALRSRRELVDGLLLMDFEQLKTENQTFKDKLEERSEELHRLQKKIQNKAKHSQLAQKDALVARSREVLTRTRQTRDTLRLDNLALQQRCGLLGNTTLLQDFEEKVDASETLELRLETQKRRHAELMMKCAGLKQKIQQCKTSPR</sequence>
<protein>
    <recommendedName>
        <fullName evidence="5">CCDC113/CCDC96 coiled-coil domain-containing protein</fullName>
    </recommendedName>
</protein>
<feature type="coiled-coil region" evidence="4">
    <location>
        <begin position="168"/>
        <end position="202"/>
    </location>
</feature>